<feature type="signal peptide" evidence="3">
    <location>
        <begin position="1"/>
        <end position="19"/>
    </location>
</feature>
<name>A0A3P8KUS0_TSUPA</name>
<evidence type="ECO:0000256" key="2">
    <source>
        <dbReference type="SAM" id="Phobius"/>
    </source>
</evidence>
<dbReference type="EMBL" id="LR131273">
    <property type="protein sequence ID" value="VDR40827.1"/>
    <property type="molecule type" value="Genomic_DNA"/>
</dbReference>
<organism evidence="4 5">
    <name type="scientific">Tsukamurella paurometabola</name>
    <name type="common">Corynebacterium paurometabolum</name>
    <dbReference type="NCBI Taxonomy" id="2061"/>
    <lineage>
        <taxon>Bacteria</taxon>
        <taxon>Bacillati</taxon>
        <taxon>Actinomycetota</taxon>
        <taxon>Actinomycetes</taxon>
        <taxon>Mycobacteriales</taxon>
        <taxon>Tsukamurellaceae</taxon>
        <taxon>Tsukamurella</taxon>
    </lineage>
</organism>
<dbReference type="Proteomes" id="UP000271626">
    <property type="component" value="Chromosome"/>
</dbReference>
<feature type="chain" id="PRO_5018172183" description="Integral membrane protein" evidence="3">
    <location>
        <begin position="20"/>
        <end position="206"/>
    </location>
</feature>
<gene>
    <name evidence="4" type="ORF">NCTC10741_03991</name>
</gene>
<dbReference type="AlphaFoldDB" id="A0A3P8KUS0"/>
<proteinExistence type="predicted"/>
<keyword evidence="2" id="KW-1133">Transmembrane helix</keyword>
<feature type="transmembrane region" description="Helical" evidence="2">
    <location>
        <begin position="61"/>
        <end position="84"/>
    </location>
</feature>
<sequence>MIAAVVALLLAAAATGVLAARRGGTSGLAWAAVPAVLLGAAAAVALAAPAAHGVGLAAVRVAAVLAAMAGGSALVTAAFALAGATGADEPGTEPPAPSTDEPQPEGTEGAGATEGDGRAEDPPADEPVPASPLRGGLAIGVLERAAITVCVLANFGGGLAVIVAAKGLARYPELRHPGAAEQFIIGTFVSVLWAAACAGVAVAVGR</sequence>
<feature type="transmembrane region" description="Helical" evidence="2">
    <location>
        <begin position="29"/>
        <end position="49"/>
    </location>
</feature>
<evidence type="ECO:0000313" key="5">
    <source>
        <dbReference type="Proteomes" id="UP000271626"/>
    </source>
</evidence>
<protein>
    <recommendedName>
        <fullName evidence="6">Integral membrane protein</fullName>
    </recommendedName>
</protein>
<accession>A0A3P8KUS0</accession>
<dbReference type="OrthoDB" id="3388334at2"/>
<feature type="transmembrane region" description="Helical" evidence="2">
    <location>
        <begin position="145"/>
        <end position="163"/>
    </location>
</feature>
<evidence type="ECO:0000313" key="4">
    <source>
        <dbReference type="EMBL" id="VDR40827.1"/>
    </source>
</evidence>
<reference evidence="4 5" key="1">
    <citation type="submission" date="2018-12" db="EMBL/GenBank/DDBJ databases">
        <authorList>
            <consortium name="Pathogen Informatics"/>
        </authorList>
    </citation>
    <scope>NUCLEOTIDE SEQUENCE [LARGE SCALE GENOMIC DNA]</scope>
    <source>
        <strain evidence="4 5">NCTC10741</strain>
    </source>
</reference>
<feature type="transmembrane region" description="Helical" evidence="2">
    <location>
        <begin position="183"/>
        <end position="204"/>
    </location>
</feature>
<evidence type="ECO:0000256" key="1">
    <source>
        <dbReference type="SAM" id="MobiDB-lite"/>
    </source>
</evidence>
<keyword evidence="2" id="KW-0472">Membrane</keyword>
<keyword evidence="3" id="KW-0732">Signal</keyword>
<keyword evidence="2" id="KW-0812">Transmembrane</keyword>
<evidence type="ECO:0000256" key="3">
    <source>
        <dbReference type="SAM" id="SignalP"/>
    </source>
</evidence>
<evidence type="ECO:0008006" key="6">
    <source>
        <dbReference type="Google" id="ProtNLM"/>
    </source>
</evidence>
<feature type="region of interest" description="Disordered" evidence="1">
    <location>
        <begin position="85"/>
        <end position="130"/>
    </location>
</feature>